<reference evidence="2 3" key="1">
    <citation type="journal article" date="2012" name="Proc. Natl. Acad. Sci. U.S.A.">
        <title>Comparative genomics of Ceriporiopsis subvermispora and Phanerochaete chrysosporium provide insight into selective ligninolysis.</title>
        <authorList>
            <person name="Fernandez-Fueyo E."/>
            <person name="Ruiz-Duenas F.J."/>
            <person name="Ferreira P."/>
            <person name="Floudas D."/>
            <person name="Hibbett D.S."/>
            <person name="Canessa P."/>
            <person name="Larrondo L.F."/>
            <person name="James T.Y."/>
            <person name="Seelenfreund D."/>
            <person name="Lobos S."/>
            <person name="Polanco R."/>
            <person name="Tello M."/>
            <person name="Honda Y."/>
            <person name="Watanabe T."/>
            <person name="Watanabe T."/>
            <person name="Ryu J.S."/>
            <person name="Kubicek C.P."/>
            <person name="Schmoll M."/>
            <person name="Gaskell J."/>
            <person name="Hammel K.E."/>
            <person name="St John F.J."/>
            <person name="Vanden Wymelenberg A."/>
            <person name="Sabat G."/>
            <person name="Splinter BonDurant S."/>
            <person name="Syed K."/>
            <person name="Yadav J.S."/>
            <person name="Doddapaneni H."/>
            <person name="Subramanian V."/>
            <person name="Lavin J.L."/>
            <person name="Oguiza J.A."/>
            <person name="Perez G."/>
            <person name="Pisabarro A.G."/>
            <person name="Ramirez L."/>
            <person name="Santoyo F."/>
            <person name="Master E."/>
            <person name="Coutinho P.M."/>
            <person name="Henrissat B."/>
            <person name="Lombard V."/>
            <person name="Magnuson J.K."/>
            <person name="Kuees U."/>
            <person name="Hori C."/>
            <person name="Igarashi K."/>
            <person name="Samejima M."/>
            <person name="Held B.W."/>
            <person name="Barry K.W."/>
            <person name="LaButti K.M."/>
            <person name="Lapidus A."/>
            <person name="Lindquist E.A."/>
            <person name="Lucas S.M."/>
            <person name="Riley R."/>
            <person name="Salamov A.A."/>
            <person name="Hoffmeister D."/>
            <person name="Schwenk D."/>
            <person name="Hadar Y."/>
            <person name="Yarden O."/>
            <person name="de Vries R.P."/>
            <person name="Wiebenga A."/>
            <person name="Stenlid J."/>
            <person name="Eastwood D."/>
            <person name="Grigoriev I.V."/>
            <person name="Berka R.M."/>
            <person name="Blanchette R.A."/>
            <person name="Kersten P."/>
            <person name="Martinez A.T."/>
            <person name="Vicuna R."/>
            <person name="Cullen D."/>
        </authorList>
    </citation>
    <scope>NUCLEOTIDE SEQUENCE [LARGE SCALE GENOMIC DNA]</scope>
    <source>
        <strain evidence="2 3">B</strain>
    </source>
</reference>
<evidence type="ECO:0000313" key="3">
    <source>
        <dbReference type="Proteomes" id="UP000016930"/>
    </source>
</evidence>
<dbReference type="EMBL" id="KB446145">
    <property type="protein sequence ID" value="EMD30440.1"/>
    <property type="molecule type" value="Genomic_DNA"/>
</dbReference>
<dbReference type="OrthoDB" id="2802317at2759"/>
<name>M2QEM4_CERS8</name>
<organism evidence="2 3">
    <name type="scientific">Ceriporiopsis subvermispora (strain B)</name>
    <name type="common">White-rot fungus</name>
    <name type="synonym">Gelatoporia subvermispora</name>
    <dbReference type="NCBI Taxonomy" id="914234"/>
    <lineage>
        <taxon>Eukaryota</taxon>
        <taxon>Fungi</taxon>
        <taxon>Dikarya</taxon>
        <taxon>Basidiomycota</taxon>
        <taxon>Agaricomycotina</taxon>
        <taxon>Agaricomycetes</taxon>
        <taxon>Polyporales</taxon>
        <taxon>Gelatoporiaceae</taxon>
        <taxon>Gelatoporia</taxon>
    </lineage>
</organism>
<accession>M2QEM4</accession>
<evidence type="ECO:0000313" key="2">
    <source>
        <dbReference type="EMBL" id="EMD30440.1"/>
    </source>
</evidence>
<feature type="region of interest" description="Disordered" evidence="1">
    <location>
        <begin position="1"/>
        <end position="31"/>
    </location>
</feature>
<proteinExistence type="predicted"/>
<dbReference type="HOGENOM" id="CLU_185439_0_0_1"/>
<sequence>MTQPTATAPAATGDAIPSSTSGNGAPHTVSNKLYDVTPLQDNGSNYQTWKYRVLKVLTLRKLNGIVNGNDVDPAWIQHNEEALVQITLLLKAQG</sequence>
<evidence type="ECO:0000256" key="1">
    <source>
        <dbReference type="SAM" id="MobiDB-lite"/>
    </source>
</evidence>
<dbReference type="Proteomes" id="UP000016930">
    <property type="component" value="Unassembled WGS sequence"/>
</dbReference>
<protein>
    <submittedName>
        <fullName evidence="2">Uncharacterized protein</fullName>
    </submittedName>
</protein>
<dbReference type="AlphaFoldDB" id="M2QEM4"/>
<feature type="compositionally biased region" description="Polar residues" evidence="1">
    <location>
        <begin position="17"/>
        <end position="31"/>
    </location>
</feature>
<keyword evidence="3" id="KW-1185">Reference proteome</keyword>
<feature type="compositionally biased region" description="Low complexity" evidence="1">
    <location>
        <begin position="1"/>
        <end position="12"/>
    </location>
</feature>
<gene>
    <name evidence="2" type="ORF">CERSUDRAFT_101372</name>
</gene>